<dbReference type="NCBIfam" id="TIGR04183">
    <property type="entry name" value="Por_Secre_tail"/>
    <property type="match status" value="1"/>
</dbReference>
<dbReference type="EMBL" id="SETE01000003">
    <property type="protein sequence ID" value="RYM34209.1"/>
    <property type="molecule type" value="Genomic_DNA"/>
</dbReference>
<dbReference type="OrthoDB" id="5526825at2"/>
<dbReference type="AlphaFoldDB" id="A0A4Q4KQB6"/>
<feature type="domain" description="Secretion system C-terminal sorting" evidence="2">
    <location>
        <begin position="459"/>
        <end position="537"/>
    </location>
</feature>
<evidence type="ECO:0000313" key="4">
    <source>
        <dbReference type="Proteomes" id="UP000293952"/>
    </source>
</evidence>
<organism evidence="3 4">
    <name type="scientific">Brumimicrobium glaciale</name>
    <dbReference type="NCBI Taxonomy" id="200475"/>
    <lineage>
        <taxon>Bacteria</taxon>
        <taxon>Pseudomonadati</taxon>
        <taxon>Bacteroidota</taxon>
        <taxon>Flavobacteriia</taxon>
        <taxon>Flavobacteriales</taxon>
        <taxon>Crocinitomicaceae</taxon>
        <taxon>Brumimicrobium</taxon>
    </lineage>
</organism>
<evidence type="ECO:0000256" key="1">
    <source>
        <dbReference type="ARBA" id="ARBA00022729"/>
    </source>
</evidence>
<evidence type="ECO:0000259" key="2">
    <source>
        <dbReference type="Pfam" id="PF18962"/>
    </source>
</evidence>
<dbReference type="InterPro" id="IPR026444">
    <property type="entry name" value="Secre_tail"/>
</dbReference>
<proteinExistence type="predicted"/>
<keyword evidence="4" id="KW-1185">Reference proteome</keyword>
<keyword evidence="1" id="KW-0732">Signal</keyword>
<dbReference type="Proteomes" id="UP000293952">
    <property type="component" value="Unassembled WGS sequence"/>
</dbReference>
<accession>A0A4Q4KQB6</accession>
<gene>
    <name evidence="3" type="ORF">ERX46_09640</name>
</gene>
<dbReference type="Pfam" id="PF18962">
    <property type="entry name" value="Por_Secre_tail"/>
    <property type="match status" value="1"/>
</dbReference>
<name>A0A4Q4KQB6_9FLAO</name>
<comment type="caution">
    <text evidence="3">The sequence shown here is derived from an EMBL/GenBank/DDBJ whole genome shotgun (WGS) entry which is preliminary data.</text>
</comment>
<evidence type="ECO:0000313" key="3">
    <source>
        <dbReference type="EMBL" id="RYM34209.1"/>
    </source>
</evidence>
<reference evidence="3 4" key="1">
    <citation type="submission" date="2019-02" db="EMBL/GenBank/DDBJ databases">
        <title>Genome sequence of the sea-ice species Brumimicrobium glaciale.</title>
        <authorList>
            <person name="Bowman J.P."/>
        </authorList>
    </citation>
    <scope>NUCLEOTIDE SEQUENCE [LARGE SCALE GENOMIC DNA]</scope>
    <source>
        <strain evidence="3 4">IC156</strain>
    </source>
</reference>
<protein>
    <submittedName>
        <fullName evidence="3">T9SS type A sorting domain-containing protein</fullName>
    </submittedName>
</protein>
<sequence>MNTIKYFLLISSFFFTTYNYSQTAPFEISIEPMNITGLGGIQSYAFGQHNGKWLIIGGRLDGLHRRQPNAAFDIAGHNNQLIVVDPVTQTKWSAPLTSLPISIQEQLSSTNMEFSQDGEYLYCVGGYGYSGTEGDHTTFKNLTAIKVPDVINAVINNTNFTSFFRQITDPQFQVTGGILRKMGSTHYLMGGQKFIGRYNPMGPNNGPGFIQEYTDAIRKFDLVDDGTNITITHLPSHFDAANLHRRDYNAEHQIMPDGSQAITMFSGVFQHAVDLPFLNSVTVDNNGYTVNNTFQQYYNHYHCSTIPLYSESENEMHTVFFGGIAQFYDNAGTLVQDDNVPFVNTIARVTRDAAGDMAEYKLPIEMPALLGAGSEFIPNLNLPHFTNDVFKLDSVTTDSVLIGYIFGGISSTQPNIFFINDGTQSDAHSQIFKVYIKKPEPLSVDQLNDASISLLNLMIYPNPNDGVLNISFNLTKKEEVTISILDSKGALMDKILLQNLTAGKNVYSKNISKLTGGNVYFISLETATEKATHKLIVGK</sequence>
<dbReference type="RefSeq" id="WP_130093649.1">
    <property type="nucleotide sequence ID" value="NZ_SETE01000003.1"/>
</dbReference>